<accession>A0A923L9A3</accession>
<keyword evidence="2" id="KW-1185">Reference proteome</keyword>
<organism evidence="1 2">
    <name type="scientific">Anaerosacchariphilus hominis</name>
    <dbReference type="NCBI Taxonomy" id="2763017"/>
    <lineage>
        <taxon>Bacteria</taxon>
        <taxon>Bacillati</taxon>
        <taxon>Bacillota</taxon>
        <taxon>Clostridia</taxon>
        <taxon>Lachnospirales</taxon>
        <taxon>Lachnospiraceae</taxon>
        <taxon>Anaerosacchariphilus</taxon>
    </lineage>
</organism>
<proteinExistence type="predicted"/>
<evidence type="ECO:0000313" key="1">
    <source>
        <dbReference type="EMBL" id="MBC5658263.1"/>
    </source>
</evidence>
<dbReference type="AlphaFoldDB" id="A0A923L9A3"/>
<gene>
    <name evidence="1" type="ORF">H8S44_00495</name>
</gene>
<comment type="caution">
    <text evidence="1">The sequence shown here is derived from an EMBL/GenBank/DDBJ whole genome shotgun (WGS) entry which is preliminary data.</text>
</comment>
<reference evidence="1" key="1">
    <citation type="submission" date="2020-08" db="EMBL/GenBank/DDBJ databases">
        <title>Genome public.</title>
        <authorList>
            <person name="Liu C."/>
            <person name="Sun Q."/>
        </authorList>
    </citation>
    <scope>NUCLEOTIDE SEQUENCE</scope>
    <source>
        <strain evidence="1">NSJ-68</strain>
    </source>
</reference>
<evidence type="ECO:0000313" key="2">
    <source>
        <dbReference type="Proteomes" id="UP000649345"/>
    </source>
</evidence>
<protein>
    <submittedName>
        <fullName evidence="1">MarR family transcriptional regulator</fullName>
    </submittedName>
</protein>
<dbReference type="Proteomes" id="UP000649345">
    <property type="component" value="Unassembled WGS sequence"/>
</dbReference>
<dbReference type="RefSeq" id="WP_186872923.1">
    <property type="nucleotide sequence ID" value="NZ_JACOOR010000001.1"/>
</dbReference>
<sequence>MPEYQLQIKQVVDYPRCRIYREFIHKLINDRSIRINGGSGLFHFTVLCSYANFRTSYRRIDGISYTVSPGEWVCTVKELSCWFRTRFHRQALSMLDTLQKQHLVSYTLLGRGNVVKYKILHWVRHNSALEYNAPCQKDTGFFFLPVSVALELVSSARCSEMDIVLDLWVSAVYNDTQVQGSEVGPVAYFRNGTGNPLVSYTELSCRWGLSRATVCRILKKLDGLGYISIMSFPGRHGSVIYLQNYLSTMFEISDVLIDKEEVAMTLNIHLELPETAETEESHSISEHEVIVSDALSSVSKSHIETILRKMADILSTQGISCFSCPLSRYKLYPLSDDCWEELIPRARGKSTAYFGLTILCGTNTSIATFELTLTPFEEHENRRNLK</sequence>
<dbReference type="EMBL" id="JACOOR010000001">
    <property type="protein sequence ID" value="MBC5658263.1"/>
    <property type="molecule type" value="Genomic_DNA"/>
</dbReference>
<name>A0A923L9A3_9FIRM</name>